<evidence type="ECO:0008006" key="4">
    <source>
        <dbReference type="Google" id="ProtNLM"/>
    </source>
</evidence>
<accession>A0AAD1BVW6</accession>
<reference evidence="2 3" key="2">
    <citation type="journal article" date="2017" name="Int. J. Syst. Evol. Microbiol.">
        <title>Pseudomonas furukawaii sp. nov., a polychlorinated biphenyl-degrading bacterium isolated from biphenyl-contaminated soil in Japan.</title>
        <authorList>
            <person name="Kimura N."/>
            <person name="Watanabe T."/>
            <person name="Suenaga H."/>
            <person name="Fujihara H."/>
            <person name="Futagami T."/>
            <person name="Goto M."/>
            <person name="Hanada S."/>
            <person name="Hirose J."/>
        </authorList>
    </citation>
    <scope>NUCLEOTIDE SEQUENCE [LARGE SCALE GENOMIC DNA]</scope>
    <source>
        <strain evidence="3">DSM 10086 / NBRC 110670 / KF707</strain>
    </source>
</reference>
<feature type="region of interest" description="Disordered" evidence="1">
    <location>
        <begin position="1"/>
        <end position="26"/>
    </location>
</feature>
<gene>
    <name evidence="2" type="ORF">KF707C_8230</name>
</gene>
<keyword evidence="3" id="KW-1185">Reference proteome</keyword>
<reference evidence="3" key="1">
    <citation type="submission" date="2015-05" db="EMBL/GenBank/DDBJ databases">
        <title>Draft genome sequencing of a biphenyl-degrading bacterium, Pseudomonas balearica KF707 (=NBRC110670).</title>
        <authorList>
            <person name="Kimura N."/>
            <person name="Hirose J."/>
            <person name="Watanabe T."/>
            <person name="Suenaga H."/>
            <person name="Fujihara H."/>
            <person name="Noguchi M."/>
            <person name="Hashimoto M."/>
            <person name="Shimodaira J."/>
            <person name="Tsuchikane K."/>
            <person name="Hosoyama A."/>
            <person name="Yamazoe A."/>
            <person name="Fujita N."/>
            <person name="Furukawa K."/>
        </authorList>
    </citation>
    <scope>NUCLEOTIDE SEQUENCE [LARGE SCALE GENOMIC DNA]</scope>
    <source>
        <strain evidence="3">DSM 10086 / NBRC 110670 / KF707</strain>
    </source>
</reference>
<evidence type="ECO:0000313" key="2">
    <source>
        <dbReference type="EMBL" id="BAU72511.1"/>
    </source>
</evidence>
<feature type="compositionally biased region" description="Polar residues" evidence="1">
    <location>
        <begin position="1"/>
        <end position="12"/>
    </location>
</feature>
<protein>
    <recommendedName>
        <fullName evidence="4">DUF465 domain-containing protein</fullName>
    </recommendedName>
</protein>
<sequence length="93" mass="10205">MTSTHSPSTGAASQAAPVPSPERQDAVERLGRLQHQYDLLQLRIQRVEEGAEPEDGSSLAMLRMRLEGLRQDLDRQRRRASGQCCNCGGGCRG</sequence>
<dbReference type="KEGG" id="pfuw:KF707C_8230"/>
<dbReference type="Proteomes" id="UP000218554">
    <property type="component" value="Chromosome"/>
</dbReference>
<dbReference type="EMBL" id="AP014862">
    <property type="protein sequence ID" value="BAU72511.1"/>
    <property type="molecule type" value="Genomic_DNA"/>
</dbReference>
<proteinExistence type="predicted"/>
<organism evidence="2 3">
    <name type="scientific">Metapseudomonas furukawaii</name>
    <name type="common">Pseudomonas furukawaii</name>
    <dbReference type="NCBI Taxonomy" id="1149133"/>
    <lineage>
        <taxon>Bacteria</taxon>
        <taxon>Pseudomonadati</taxon>
        <taxon>Pseudomonadota</taxon>
        <taxon>Gammaproteobacteria</taxon>
        <taxon>Pseudomonadales</taxon>
        <taxon>Pseudomonadaceae</taxon>
        <taxon>Metapseudomonas</taxon>
    </lineage>
</organism>
<dbReference type="AlphaFoldDB" id="A0AAD1BVW6"/>
<evidence type="ECO:0000313" key="3">
    <source>
        <dbReference type="Proteomes" id="UP000218554"/>
    </source>
</evidence>
<dbReference type="RefSeq" id="WP_004420188.1">
    <property type="nucleotide sequence ID" value="NZ_AJMR01000047.1"/>
</dbReference>
<name>A0AAD1BVW6_METFU</name>
<evidence type="ECO:0000256" key="1">
    <source>
        <dbReference type="SAM" id="MobiDB-lite"/>
    </source>
</evidence>